<evidence type="ECO:0000256" key="5">
    <source>
        <dbReference type="ARBA" id="ARBA00022679"/>
    </source>
</evidence>
<sequence>MSKLLIVSNRLPVTVAKRGGSLKLQSSVGGLATGLDSFHKVYKSLWIGWPGYVSSKFEEEKKIIEKKLSVKKCYPVFLSPYDVENYYYGFCNKIIWPLFHYFTQHVVYEKKFWNAYLRVNKQFCRMVSRIAKPKDKIWIHDYQLMLLPQMLREKLPDATIGFFLHIPFPSSEVFRLLPCRTEIIEGILGADLIGFHTHDYVHHFTESVRRLLGYEYVLGHINACHRKVKVDAFPMGIDYMKYHNASYSSAVQKEITRIRKKLGDRKIIVSIDRLDYTKGIPERLEAFDLFLERNPSYRKRVTLILVAVPSRTNVEHYVLLKKQVDELISRINGKYGDIGWVPIWYLYRFLPFEKLVSLYNIADVALVTPLRDGMNLIAKEFIASKTNGHGVLILGEMAGAAKELGEAIIVNPNNKEEIVEAIEKALVMPENEQIRRNKVMQKRLQRYNVERWAHDFMDRMQHIKKLQKELCMSKLNWKLTTQLINDYIKSKSRLILLDYDGTLTSFTENPSDAYPSKEVKKLLAALAKENRNNVVIVSGRRRETLNEWFPTESLGLIGEHGVWIKDKNSTWQLIEPLGNEWKKQIKPILEIYVDRTPGSFIEEKDYSLVWHYRKADPKLALIRSGELKDAITNLTGNLNLGILEGSKILEIKNTGINKGRAVMYWLNKRKWDFIMAIGDDWTDEDIFAVLPPHAYSIKVGLGFSKARYNVDNPAEVIKLLKRLANL</sequence>
<dbReference type="NCBIfam" id="NF011071">
    <property type="entry name" value="PRK14501.1"/>
    <property type="match status" value="1"/>
</dbReference>
<evidence type="ECO:0000256" key="3">
    <source>
        <dbReference type="ARBA" id="ARBA00008799"/>
    </source>
</evidence>
<reference evidence="8" key="1">
    <citation type="journal article" date="2020" name="mSystems">
        <title>Genome- and Community-Level Interaction Insights into Carbon Utilization and Element Cycling Functions of Hydrothermarchaeota in Hydrothermal Sediment.</title>
        <authorList>
            <person name="Zhou Z."/>
            <person name="Liu Y."/>
            <person name="Xu W."/>
            <person name="Pan J."/>
            <person name="Luo Z.H."/>
            <person name="Li M."/>
        </authorList>
    </citation>
    <scope>NUCLEOTIDE SEQUENCE</scope>
    <source>
        <strain evidence="8">HyVt-388</strain>
    </source>
</reference>
<dbReference type="Proteomes" id="UP000885826">
    <property type="component" value="Unassembled WGS sequence"/>
</dbReference>
<dbReference type="InterPro" id="IPR036412">
    <property type="entry name" value="HAD-like_sf"/>
</dbReference>
<evidence type="ECO:0000256" key="2">
    <source>
        <dbReference type="ARBA" id="ARBA00006330"/>
    </source>
</evidence>
<dbReference type="InterPro" id="IPR012766">
    <property type="entry name" value="Trehalose_OtsA"/>
</dbReference>
<comment type="similarity">
    <text evidence="2">In the C-terminal section; belongs to the trehalose phosphatase family.</text>
</comment>
<dbReference type="PANTHER" id="PTHR10788:SF106">
    <property type="entry name" value="BCDNA.GH08860"/>
    <property type="match status" value="1"/>
</dbReference>
<dbReference type="GO" id="GO:0003825">
    <property type="term" value="F:alpha,alpha-trehalose-phosphate synthase (UDP-forming) activity"/>
    <property type="evidence" value="ECO:0007669"/>
    <property type="project" value="UniProtKB-UniRule"/>
</dbReference>
<proteinExistence type="inferred from homology"/>
<evidence type="ECO:0000256" key="7">
    <source>
        <dbReference type="NCBIfam" id="TIGR02400"/>
    </source>
</evidence>
<dbReference type="SUPFAM" id="SSF56784">
    <property type="entry name" value="HAD-like"/>
    <property type="match status" value="1"/>
</dbReference>
<dbReference type="EMBL" id="DRIG01000102">
    <property type="protein sequence ID" value="HEC79452.1"/>
    <property type="molecule type" value="Genomic_DNA"/>
</dbReference>
<dbReference type="CDD" id="cd01627">
    <property type="entry name" value="HAD_TPP"/>
    <property type="match status" value="1"/>
</dbReference>
<dbReference type="InterPro" id="IPR003337">
    <property type="entry name" value="Trehalose_PPase"/>
</dbReference>
<evidence type="ECO:0000256" key="1">
    <source>
        <dbReference type="ARBA" id="ARBA00005199"/>
    </source>
</evidence>
<dbReference type="AlphaFoldDB" id="A0A9C9K0T4"/>
<dbReference type="GO" id="GO:0004805">
    <property type="term" value="F:trehalose-phosphatase activity"/>
    <property type="evidence" value="ECO:0007669"/>
    <property type="project" value="TreeGrafter"/>
</dbReference>
<dbReference type="NCBIfam" id="TIGR00685">
    <property type="entry name" value="T6PP"/>
    <property type="match status" value="1"/>
</dbReference>
<accession>A0A9C9K0T4</accession>
<dbReference type="NCBIfam" id="TIGR02400">
    <property type="entry name" value="trehalose_OtsA"/>
    <property type="match status" value="1"/>
</dbReference>
<comment type="catalytic activity">
    <reaction evidence="6">
        <text>D-glucose 6-phosphate + UDP-alpha-D-glucose = alpha,alpha-trehalose 6-phosphate + UDP + H(+)</text>
        <dbReference type="Rhea" id="RHEA:18889"/>
        <dbReference type="ChEBI" id="CHEBI:15378"/>
        <dbReference type="ChEBI" id="CHEBI:58223"/>
        <dbReference type="ChEBI" id="CHEBI:58429"/>
        <dbReference type="ChEBI" id="CHEBI:58885"/>
        <dbReference type="ChEBI" id="CHEBI:61548"/>
        <dbReference type="EC" id="2.4.1.15"/>
    </reaction>
</comment>
<dbReference type="GO" id="GO:0005829">
    <property type="term" value="C:cytosol"/>
    <property type="evidence" value="ECO:0007669"/>
    <property type="project" value="TreeGrafter"/>
</dbReference>
<protein>
    <recommendedName>
        <fullName evidence="7">Alpha,alpha-trehalose-phosphate synthase</fullName>
        <ecNumber evidence="7">2.4.1.15</ecNumber>
    </recommendedName>
</protein>
<dbReference type="Pfam" id="PF02358">
    <property type="entry name" value="Trehalose_PPase"/>
    <property type="match status" value="1"/>
</dbReference>
<evidence type="ECO:0000313" key="8">
    <source>
        <dbReference type="EMBL" id="HEC79452.1"/>
    </source>
</evidence>
<dbReference type="NCBIfam" id="TIGR01484">
    <property type="entry name" value="HAD-SF-IIB"/>
    <property type="match status" value="1"/>
</dbReference>
<keyword evidence="5" id="KW-0808">Transferase</keyword>
<comment type="similarity">
    <text evidence="3">Belongs to the glycosyltransferase 20 family.</text>
</comment>
<dbReference type="Gene3D" id="3.40.50.1000">
    <property type="entry name" value="HAD superfamily/HAD-like"/>
    <property type="match status" value="1"/>
</dbReference>
<dbReference type="Pfam" id="PF00982">
    <property type="entry name" value="Glyco_transf_20"/>
    <property type="match status" value="1"/>
</dbReference>
<dbReference type="InterPro" id="IPR006379">
    <property type="entry name" value="HAD-SF_hydro_IIB"/>
</dbReference>
<comment type="pathway">
    <text evidence="1">Glycan biosynthesis; trehalose biosynthesis.</text>
</comment>
<comment type="caution">
    <text evidence="8">The sequence shown here is derived from an EMBL/GenBank/DDBJ whole genome shotgun (WGS) entry which is preliminary data.</text>
</comment>
<dbReference type="Gene3D" id="3.30.70.1020">
    <property type="entry name" value="Trehalose-6-phosphate phosphatase related protein, domain 2"/>
    <property type="match status" value="1"/>
</dbReference>
<keyword evidence="4" id="KW-0328">Glycosyltransferase</keyword>
<dbReference type="GO" id="GO:0005992">
    <property type="term" value="P:trehalose biosynthetic process"/>
    <property type="evidence" value="ECO:0007669"/>
    <property type="project" value="UniProtKB-UniRule"/>
</dbReference>
<gene>
    <name evidence="8" type="ORF">ENI34_10005</name>
</gene>
<dbReference type="Gene3D" id="3.40.50.2000">
    <property type="entry name" value="Glycogen Phosphorylase B"/>
    <property type="match status" value="2"/>
</dbReference>
<dbReference type="PANTHER" id="PTHR10788">
    <property type="entry name" value="TREHALOSE-6-PHOSPHATE SYNTHASE"/>
    <property type="match status" value="1"/>
</dbReference>
<name>A0A9C9K0T4_UNCW3</name>
<dbReference type="InterPro" id="IPR001830">
    <property type="entry name" value="Glyco_trans_20"/>
</dbReference>
<evidence type="ECO:0000256" key="6">
    <source>
        <dbReference type="ARBA" id="ARBA00048039"/>
    </source>
</evidence>
<evidence type="ECO:0000313" key="9">
    <source>
        <dbReference type="Proteomes" id="UP000885826"/>
    </source>
</evidence>
<organism evidence="8 9">
    <name type="scientific">candidate division WOR-3 bacterium</name>
    <dbReference type="NCBI Taxonomy" id="2052148"/>
    <lineage>
        <taxon>Bacteria</taxon>
        <taxon>Bacteria division WOR-3</taxon>
    </lineage>
</organism>
<dbReference type="EC" id="2.4.1.15" evidence="7"/>
<dbReference type="InterPro" id="IPR023214">
    <property type="entry name" value="HAD_sf"/>
</dbReference>
<evidence type="ECO:0000256" key="4">
    <source>
        <dbReference type="ARBA" id="ARBA00022676"/>
    </source>
</evidence>
<dbReference type="SUPFAM" id="SSF53756">
    <property type="entry name" value="UDP-Glycosyltransferase/glycogen phosphorylase"/>
    <property type="match status" value="1"/>
</dbReference>
<dbReference type="CDD" id="cd03788">
    <property type="entry name" value="GT20_TPS"/>
    <property type="match status" value="1"/>
</dbReference>